<dbReference type="GO" id="GO:0016538">
    <property type="term" value="F:cyclin-dependent protein serine/threonine kinase regulator activity"/>
    <property type="evidence" value="ECO:0007669"/>
    <property type="project" value="TreeGrafter"/>
</dbReference>
<dbReference type="EMBL" id="JANBOJ010000285">
    <property type="protein sequence ID" value="KAJ1720193.1"/>
    <property type="molecule type" value="Genomic_DNA"/>
</dbReference>
<name>A0A9W8CQJ9_9FUNG</name>
<dbReference type="InterPro" id="IPR036915">
    <property type="entry name" value="Cyclin-like_sf"/>
</dbReference>
<organism evidence="2 3">
    <name type="scientific">Coemansia erecta</name>
    <dbReference type="NCBI Taxonomy" id="147472"/>
    <lineage>
        <taxon>Eukaryota</taxon>
        <taxon>Fungi</taxon>
        <taxon>Fungi incertae sedis</taxon>
        <taxon>Zoopagomycota</taxon>
        <taxon>Kickxellomycotina</taxon>
        <taxon>Kickxellomycetes</taxon>
        <taxon>Kickxellales</taxon>
        <taxon>Kickxellaceae</taxon>
        <taxon>Coemansia</taxon>
    </lineage>
</organism>
<dbReference type="PANTHER" id="PTHR15615:SF94">
    <property type="entry name" value="PHO85 CYCLIN-6-RELATED"/>
    <property type="match status" value="1"/>
</dbReference>
<dbReference type="AlphaFoldDB" id="A0A9W8CQJ9"/>
<evidence type="ECO:0000313" key="2">
    <source>
        <dbReference type="EMBL" id="KAJ1720193.1"/>
    </source>
</evidence>
<comment type="caution">
    <text evidence="2">The sequence shown here is derived from an EMBL/GenBank/DDBJ whole genome shotgun (WGS) entry which is preliminary data.</text>
</comment>
<reference evidence="2" key="1">
    <citation type="submission" date="2022-07" db="EMBL/GenBank/DDBJ databases">
        <title>Phylogenomic reconstructions and comparative analyses of Kickxellomycotina fungi.</title>
        <authorList>
            <person name="Reynolds N.K."/>
            <person name="Stajich J.E."/>
            <person name="Barry K."/>
            <person name="Grigoriev I.V."/>
            <person name="Crous P."/>
            <person name="Smith M.E."/>
        </authorList>
    </citation>
    <scope>NUCLEOTIDE SEQUENCE</scope>
    <source>
        <strain evidence="2">NBRC 32514</strain>
    </source>
</reference>
<dbReference type="Pfam" id="PF08613">
    <property type="entry name" value="Cyclin"/>
    <property type="match status" value="1"/>
</dbReference>
<gene>
    <name evidence="2" type="primary">PCL7</name>
    <name evidence="2" type="ORF">LPJ53_005148</name>
</gene>
<dbReference type="SUPFAM" id="SSF47954">
    <property type="entry name" value="Cyclin-like"/>
    <property type="match status" value="1"/>
</dbReference>
<accession>A0A9W8CQJ9</accession>
<dbReference type="GO" id="GO:0019901">
    <property type="term" value="F:protein kinase binding"/>
    <property type="evidence" value="ECO:0007669"/>
    <property type="project" value="InterPro"/>
</dbReference>
<dbReference type="Proteomes" id="UP001149813">
    <property type="component" value="Unassembled WGS sequence"/>
</dbReference>
<dbReference type="InterPro" id="IPR013922">
    <property type="entry name" value="Cyclin_PHO80-like"/>
</dbReference>
<dbReference type="OrthoDB" id="1060854at2759"/>
<proteinExistence type="predicted"/>
<dbReference type="GO" id="GO:0005634">
    <property type="term" value="C:nucleus"/>
    <property type="evidence" value="ECO:0007669"/>
    <property type="project" value="TreeGrafter"/>
</dbReference>
<dbReference type="Gene3D" id="1.10.472.10">
    <property type="entry name" value="Cyclin-like"/>
    <property type="match status" value="1"/>
</dbReference>
<keyword evidence="3" id="KW-1185">Reference proteome</keyword>
<sequence length="312" mass="34790">MALPFNLATTPVEETVRQVAAYLDAVTGCSLALARQIREPTQHIREVSLTLFHARSVPTIELETYMTRILKYCPCQSEVFISLIVYMQIVIDRCARRRMPFVIDAYSIHRLVITAVTVASKWFSDVFFTNSRYAKVGGISVRELNTLELQFLSITDFDLNIAPEVLQAIGADLFAGRLPKLTNTPMPPLASITPSMQTQHMDIPQTATATATAPHKQLFHGYPNARNIPVRPNGARPVSYPGPNGVFYSNPANIYKYRNIDSEMSHYQQQQQQHQKHHQDAASRNVQSSGSTLTSSSPGNTTAISALNYSVY</sequence>
<evidence type="ECO:0000256" key="1">
    <source>
        <dbReference type="SAM" id="MobiDB-lite"/>
    </source>
</evidence>
<dbReference type="CDD" id="cd20558">
    <property type="entry name" value="CYCLIN_ScPCL7-like"/>
    <property type="match status" value="1"/>
</dbReference>
<dbReference type="GO" id="GO:0000307">
    <property type="term" value="C:cyclin-dependent protein kinase holoenzyme complex"/>
    <property type="evidence" value="ECO:0007669"/>
    <property type="project" value="TreeGrafter"/>
</dbReference>
<feature type="region of interest" description="Disordered" evidence="1">
    <location>
        <begin position="264"/>
        <end position="300"/>
    </location>
</feature>
<evidence type="ECO:0000313" key="3">
    <source>
        <dbReference type="Proteomes" id="UP001149813"/>
    </source>
</evidence>
<dbReference type="PANTHER" id="PTHR15615">
    <property type="match status" value="1"/>
</dbReference>
<feature type="compositionally biased region" description="Low complexity" evidence="1">
    <location>
        <begin position="288"/>
        <end position="300"/>
    </location>
</feature>
<protein>
    <submittedName>
        <fullName evidence="2">Cyclin-like protein interacting with PHO85</fullName>
    </submittedName>
</protein>